<dbReference type="AlphaFoldDB" id="A0A552WVI9"/>
<dbReference type="RefSeq" id="WP_143417358.1">
    <property type="nucleotide sequence ID" value="NZ_VJXR01000008.1"/>
</dbReference>
<evidence type="ECO:0000256" key="2">
    <source>
        <dbReference type="ARBA" id="ARBA00023002"/>
    </source>
</evidence>
<gene>
    <name evidence="5" type="ORF">FJ693_04630</name>
</gene>
<dbReference type="InterPro" id="IPR057326">
    <property type="entry name" value="KR_dom"/>
</dbReference>
<evidence type="ECO:0000256" key="3">
    <source>
        <dbReference type="RuleBase" id="RU000363"/>
    </source>
</evidence>
<dbReference type="GO" id="GO:0016616">
    <property type="term" value="F:oxidoreductase activity, acting on the CH-OH group of donors, NAD or NADP as acceptor"/>
    <property type="evidence" value="ECO:0007669"/>
    <property type="project" value="TreeGrafter"/>
</dbReference>
<evidence type="ECO:0000256" key="1">
    <source>
        <dbReference type="ARBA" id="ARBA00006484"/>
    </source>
</evidence>
<evidence type="ECO:0000313" key="5">
    <source>
        <dbReference type="EMBL" id="TRW46579.1"/>
    </source>
</evidence>
<feature type="domain" description="Ketoreductase" evidence="4">
    <location>
        <begin position="10"/>
        <end position="184"/>
    </location>
</feature>
<dbReference type="FunFam" id="3.40.50.720:FF:000084">
    <property type="entry name" value="Short-chain dehydrogenase reductase"/>
    <property type="match status" value="1"/>
</dbReference>
<name>A0A552WVI9_9MICO</name>
<evidence type="ECO:0000259" key="4">
    <source>
        <dbReference type="SMART" id="SM00822"/>
    </source>
</evidence>
<comment type="caution">
    <text evidence="5">The sequence shown here is derived from an EMBL/GenBank/DDBJ whole genome shotgun (WGS) entry which is preliminary data.</text>
</comment>
<dbReference type="Pfam" id="PF00106">
    <property type="entry name" value="adh_short"/>
    <property type="match status" value="1"/>
</dbReference>
<organism evidence="5 6">
    <name type="scientific">Georgenia yuyongxinii</name>
    <dbReference type="NCBI Taxonomy" id="2589797"/>
    <lineage>
        <taxon>Bacteria</taxon>
        <taxon>Bacillati</taxon>
        <taxon>Actinomycetota</taxon>
        <taxon>Actinomycetes</taxon>
        <taxon>Micrococcales</taxon>
        <taxon>Bogoriellaceae</taxon>
        <taxon>Georgenia</taxon>
    </lineage>
</organism>
<dbReference type="InterPro" id="IPR002347">
    <property type="entry name" value="SDR_fam"/>
</dbReference>
<accession>A0A552WVI9</accession>
<protein>
    <submittedName>
        <fullName evidence="5">SDR family oxidoreductase</fullName>
    </submittedName>
</protein>
<dbReference type="SUPFAM" id="SSF51735">
    <property type="entry name" value="NAD(P)-binding Rossmann-fold domains"/>
    <property type="match status" value="1"/>
</dbReference>
<sequence>MRATFDATGHVLVVTGGASGIGAAVAQEYAAAGGHAVVLDVAEGPSGDGVEHVHVDVADRDAVHAAVEQIVDRHGRIDGLVAGAAVQPRVPVLEMDAETWRRTLAINLDGVVWACQAVVPHMVRRRSGSVVAFASGLARTGHAEASAYAASKAALVAFLQSLAAEVADHRVRVNTVFPGVIDTPQMRAANPPGPEYEKWLRTTGVGVAADVVGPLMYLMSDAATMTGSTLTRDRVFSKEEK</sequence>
<reference evidence="5 6" key="1">
    <citation type="submission" date="2019-07" db="EMBL/GenBank/DDBJ databases">
        <title>Georgenia wutianyii sp. nov. and Georgenia *** sp. nov. isolated from plateau pika (Ochotona curzoniae) in the Qinghai-Tibet plateau of China.</title>
        <authorList>
            <person name="Tian Z."/>
        </authorList>
    </citation>
    <scope>NUCLEOTIDE SEQUENCE [LARGE SCALE GENOMIC DNA]</scope>
    <source>
        <strain evidence="5 6">Z446</strain>
    </source>
</reference>
<dbReference type="Proteomes" id="UP000318693">
    <property type="component" value="Unassembled WGS sequence"/>
</dbReference>
<dbReference type="PROSITE" id="PS00061">
    <property type="entry name" value="ADH_SHORT"/>
    <property type="match status" value="1"/>
</dbReference>
<dbReference type="CDD" id="cd05233">
    <property type="entry name" value="SDR_c"/>
    <property type="match status" value="1"/>
</dbReference>
<proteinExistence type="inferred from homology"/>
<keyword evidence="6" id="KW-1185">Reference proteome</keyword>
<dbReference type="PRINTS" id="PR00080">
    <property type="entry name" value="SDRFAMILY"/>
</dbReference>
<comment type="similarity">
    <text evidence="1 3">Belongs to the short-chain dehydrogenases/reductases (SDR) family.</text>
</comment>
<dbReference type="PANTHER" id="PTHR42760:SF133">
    <property type="entry name" value="3-OXOACYL-[ACYL-CARRIER-PROTEIN] REDUCTASE"/>
    <property type="match status" value="1"/>
</dbReference>
<dbReference type="InterPro" id="IPR020904">
    <property type="entry name" value="Sc_DH/Rdtase_CS"/>
</dbReference>
<dbReference type="Gene3D" id="3.40.50.720">
    <property type="entry name" value="NAD(P)-binding Rossmann-like Domain"/>
    <property type="match status" value="1"/>
</dbReference>
<dbReference type="InterPro" id="IPR036291">
    <property type="entry name" value="NAD(P)-bd_dom_sf"/>
</dbReference>
<dbReference type="EMBL" id="VJXR01000008">
    <property type="protein sequence ID" value="TRW46579.1"/>
    <property type="molecule type" value="Genomic_DNA"/>
</dbReference>
<evidence type="ECO:0000313" key="6">
    <source>
        <dbReference type="Proteomes" id="UP000318693"/>
    </source>
</evidence>
<keyword evidence="2" id="KW-0560">Oxidoreductase</keyword>
<dbReference type="PRINTS" id="PR00081">
    <property type="entry name" value="GDHRDH"/>
</dbReference>
<dbReference type="PANTHER" id="PTHR42760">
    <property type="entry name" value="SHORT-CHAIN DEHYDROGENASES/REDUCTASES FAMILY MEMBER"/>
    <property type="match status" value="1"/>
</dbReference>
<dbReference type="SMART" id="SM00822">
    <property type="entry name" value="PKS_KR"/>
    <property type="match status" value="1"/>
</dbReference>